<dbReference type="PROSITE" id="PS50110">
    <property type="entry name" value="RESPONSE_REGULATORY"/>
    <property type="match status" value="1"/>
</dbReference>
<evidence type="ECO:0000256" key="1">
    <source>
        <dbReference type="ARBA" id="ARBA00022553"/>
    </source>
</evidence>
<sequence>MGSSKPRLLVVEDDGLIRMDLVDMLSDRGYSVEEATTADEALVVLEADLGFTAVLTDIDMPGSINGLGLGNIAHERWPTMKIVVISGRYSPSAGVLPPGAKFLSKPISERVIEQTLGELGL</sequence>
<keyword evidence="1 4" id="KW-0597">Phosphoprotein</keyword>
<dbReference type="PANTHER" id="PTHR44591">
    <property type="entry name" value="STRESS RESPONSE REGULATOR PROTEIN 1"/>
    <property type="match status" value="1"/>
</dbReference>
<dbReference type="Pfam" id="PF00072">
    <property type="entry name" value="Response_reg"/>
    <property type="match status" value="1"/>
</dbReference>
<dbReference type="RefSeq" id="WP_136559227.1">
    <property type="nucleotide sequence ID" value="NZ_STGT01000004.1"/>
</dbReference>
<dbReference type="SMART" id="SM00448">
    <property type="entry name" value="REC"/>
    <property type="match status" value="1"/>
</dbReference>
<dbReference type="InterPro" id="IPR001789">
    <property type="entry name" value="Sig_transdc_resp-reg_receiver"/>
</dbReference>
<comment type="caution">
    <text evidence="6">The sequence shown here is derived from an EMBL/GenBank/DDBJ whole genome shotgun (WGS) entry which is preliminary data.</text>
</comment>
<proteinExistence type="predicted"/>
<dbReference type="PANTHER" id="PTHR44591:SF3">
    <property type="entry name" value="RESPONSE REGULATORY DOMAIN-CONTAINING PROTEIN"/>
    <property type="match status" value="1"/>
</dbReference>
<name>A0ABY2QQZ3_9HYPH</name>
<dbReference type="EMBL" id="STGT01000004">
    <property type="protein sequence ID" value="THV12432.1"/>
    <property type="molecule type" value="Genomic_DNA"/>
</dbReference>
<evidence type="ECO:0000256" key="4">
    <source>
        <dbReference type="PROSITE-ProRule" id="PRU00169"/>
    </source>
</evidence>
<keyword evidence="3" id="KW-0804">Transcription</keyword>
<accession>A0ABY2QQZ3</accession>
<dbReference type="Proteomes" id="UP000309667">
    <property type="component" value="Unassembled WGS sequence"/>
</dbReference>
<dbReference type="InterPro" id="IPR050595">
    <property type="entry name" value="Bact_response_regulator"/>
</dbReference>
<dbReference type="Gene3D" id="3.40.50.2300">
    <property type="match status" value="1"/>
</dbReference>
<protein>
    <submittedName>
        <fullName evidence="6">Response regulator</fullName>
    </submittedName>
</protein>
<keyword evidence="7" id="KW-1185">Reference proteome</keyword>
<reference evidence="6 7" key="1">
    <citation type="submission" date="2019-04" db="EMBL/GenBank/DDBJ databases">
        <title>Genome sequence of strain 7209-2.</title>
        <authorList>
            <person name="Gao J."/>
            <person name="Sun J."/>
        </authorList>
    </citation>
    <scope>NUCLEOTIDE SEQUENCE [LARGE SCALE GENOMIC DNA]</scope>
    <source>
        <strain evidence="6 7">7209-2</strain>
    </source>
</reference>
<gene>
    <name evidence="6" type="ORF">E9677_16790</name>
</gene>
<feature type="domain" description="Response regulatory" evidence="5">
    <location>
        <begin position="7"/>
        <end position="120"/>
    </location>
</feature>
<dbReference type="SUPFAM" id="SSF52172">
    <property type="entry name" value="CheY-like"/>
    <property type="match status" value="1"/>
</dbReference>
<evidence type="ECO:0000259" key="5">
    <source>
        <dbReference type="PROSITE" id="PS50110"/>
    </source>
</evidence>
<evidence type="ECO:0000256" key="3">
    <source>
        <dbReference type="ARBA" id="ARBA00023163"/>
    </source>
</evidence>
<keyword evidence="2" id="KW-0805">Transcription regulation</keyword>
<evidence type="ECO:0000313" key="7">
    <source>
        <dbReference type="Proteomes" id="UP000309667"/>
    </source>
</evidence>
<evidence type="ECO:0000313" key="6">
    <source>
        <dbReference type="EMBL" id="THV12432.1"/>
    </source>
</evidence>
<evidence type="ECO:0000256" key="2">
    <source>
        <dbReference type="ARBA" id="ARBA00023015"/>
    </source>
</evidence>
<dbReference type="InterPro" id="IPR011006">
    <property type="entry name" value="CheY-like_superfamily"/>
</dbReference>
<organism evidence="6 7">
    <name type="scientific">Rhizobium rhizophilum</name>
    <dbReference type="NCBI Taxonomy" id="1850373"/>
    <lineage>
        <taxon>Bacteria</taxon>
        <taxon>Pseudomonadati</taxon>
        <taxon>Pseudomonadota</taxon>
        <taxon>Alphaproteobacteria</taxon>
        <taxon>Hyphomicrobiales</taxon>
        <taxon>Rhizobiaceae</taxon>
        <taxon>Rhizobium/Agrobacterium group</taxon>
        <taxon>Rhizobium</taxon>
    </lineage>
</organism>
<feature type="modified residue" description="4-aspartylphosphate" evidence="4">
    <location>
        <position position="57"/>
    </location>
</feature>